<evidence type="ECO:0000313" key="3">
    <source>
        <dbReference type="Proteomes" id="UP000053766"/>
    </source>
</evidence>
<dbReference type="Gene3D" id="3.40.50.410">
    <property type="entry name" value="von Willebrand factor, type A domain"/>
    <property type="match status" value="1"/>
</dbReference>
<dbReference type="InterPro" id="IPR002035">
    <property type="entry name" value="VWF_A"/>
</dbReference>
<sequence>MSAYYVYECDTHYFPPYKVRYLRHYDNTSLNEVEMLRAKMKYEIGLLENFGGPKIDMVPQRLSLAAIFIFFGFPIYTDTLTTEAINEKLVPCKNSDVDVIFVIDTSFTSLNTTSFLIQQHRLLRTLKRLSTTLNGRTVRYSMIAFHDTVDLMLEFESPFANNTQKASLILTTLIGRLSIYRLIDFLTNVSDLIVSLRPRQSKSNSVVKALHEAMSLFFETQRTNEDDDRHKIIILAHDGVNTDLVAETLETV</sequence>
<reference evidence="2 3" key="1">
    <citation type="submission" date="2013-11" db="EMBL/GenBank/DDBJ databases">
        <title>Draft genome of the bovine lungworm Dictyocaulus viviparus.</title>
        <authorList>
            <person name="Mitreva M."/>
        </authorList>
    </citation>
    <scope>NUCLEOTIDE SEQUENCE [LARGE SCALE GENOMIC DNA]</scope>
    <source>
        <strain evidence="2 3">HannoverDv2000</strain>
    </source>
</reference>
<name>A0A0D8Y4E5_DICVI</name>
<protein>
    <recommendedName>
        <fullName evidence="1">VWFA domain-containing protein</fullName>
    </recommendedName>
</protein>
<keyword evidence="3" id="KW-1185">Reference proteome</keyword>
<dbReference type="EMBL" id="KN716191">
    <property type="protein sequence ID" value="KJH51067.1"/>
    <property type="molecule type" value="Genomic_DNA"/>
</dbReference>
<dbReference type="InterPro" id="IPR036465">
    <property type="entry name" value="vWFA_dom_sf"/>
</dbReference>
<accession>A0A0D8Y4E5</accession>
<evidence type="ECO:0000313" key="2">
    <source>
        <dbReference type="EMBL" id="KJH51067.1"/>
    </source>
</evidence>
<gene>
    <name evidence="2" type="ORF">DICVIV_02734</name>
</gene>
<reference evidence="3" key="2">
    <citation type="journal article" date="2016" name="Sci. Rep.">
        <title>Dictyocaulus viviparus genome, variome and transcriptome elucidate lungworm biology and support future intervention.</title>
        <authorList>
            <person name="McNulty S.N."/>
            <person name="Strube C."/>
            <person name="Rosa B.A."/>
            <person name="Martin J.C."/>
            <person name="Tyagi R."/>
            <person name="Choi Y.J."/>
            <person name="Wang Q."/>
            <person name="Hallsworth Pepin K."/>
            <person name="Zhang X."/>
            <person name="Ozersky P."/>
            <person name="Wilson R.K."/>
            <person name="Sternberg P.W."/>
            <person name="Gasser R.B."/>
            <person name="Mitreva M."/>
        </authorList>
    </citation>
    <scope>NUCLEOTIDE SEQUENCE [LARGE SCALE GENOMIC DNA]</scope>
    <source>
        <strain evidence="3">HannoverDv2000</strain>
    </source>
</reference>
<evidence type="ECO:0000259" key="1">
    <source>
        <dbReference type="PROSITE" id="PS50234"/>
    </source>
</evidence>
<organism evidence="2 3">
    <name type="scientific">Dictyocaulus viviparus</name>
    <name type="common">Bovine lungworm</name>
    <dbReference type="NCBI Taxonomy" id="29172"/>
    <lineage>
        <taxon>Eukaryota</taxon>
        <taxon>Metazoa</taxon>
        <taxon>Ecdysozoa</taxon>
        <taxon>Nematoda</taxon>
        <taxon>Chromadorea</taxon>
        <taxon>Rhabditida</taxon>
        <taxon>Rhabditina</taxon>
        <taxon>Rhabditomorpha</taxon>
        <taxon>Strongyloidea</taxon>
        <taxon>Metastrongylidae</taxon>
        <taxon>Dictyocaulus</taxon>
    </lineage>
</organism>
<dbReference type="SUPFAM" id="SSF53300">
    <property type="entry name" value="vWA-like"/>
    <property type="match status" value="1"/>
</dbReference>
<dbReference type="PROSITE" id="PS50234">
    <property type="entry name" value="VWFA"/>
    <property type="match status" value="1"/>
</dbReference>
<dbReference type="Proteomes" id="UP000053766">
    <property type="component" value="Unassembled WGS sequence"/>
</dbReference>
<proteinExistence type="predicted"/>
<dbReference type="OrthoDB" id="5826810at2759"/>
<dbReference type="AlphaFoldDB" id="A0A0D8Y4E5"/>
<feature type="domain" description="VWFA" evidence="1">
    <location>
        <begin position="98"/>
        <end position="252"/>
    </location>
</feature>